<evidence type="ECO:0000256" key="1">
    <source>
        <dbReference type="SAM" id="Phobius"/>
    </source>
</evidence>
<evidence type="ECO:0000313" key="2">
    <source>
        <dbReference type="EMBL" id="MBU3805375.1"/>
    </source>
</evidence>
<feature type="transmembrane region" description="Helical" evidence="1">
    <location>
        <begin position="366"/>
        <end position="388"/>
    </location>
</feature>
<feature type="transmembrane region" description="Helical" evidence="1">
    <location>
        <begin position="394"/>
        <end position="416"/>
    </location>
</feature>
<feature type="transmembrane region" description="Helical" evidence="1">
    <location>
        <begin position="204"/>
        <end position="226"/>
    </location>
</feature>
<proteinExistence type="predicted"/>
<dbReference type="EMBL" id="JAHLFP010000004">
    <property type="protein sequence ID" value="MBU3805375.1"/>
    <property type="molecule type" value="Genomic_DNA"/>
</dbReference>
<feature type="transmembrane region" description="Helical" evidence="1">
    <location>
        <begin position="79"/>
        <end position="98"/>
    </location>
</feature>
<keyword evidence="1" id="KW-1133">Transmembrane helix</keyword>
<comment type="caution">
    <text evidence="2">The sequence shown here is derived from an EMBL/GenBank/DDBJ whole genome shotgun (WGS) entry which is preliminary data.</text>
</comment>
<organism evidence="2 3">
    <name type="scientific">Candidatus Allofournierella pullistercoris</name>
    <dbReference type="NCBI Taxonomy" id="2838597"/>
    <lineage>
        <taxon>Bacteria</taxon>
        <taxon>Bacillati</taxon>
        <taxon>Bacillota</taxon>
        <taxon>Clostridia</taxon>
        <taxon>Eubacteriales</taxon>
        <taxon>Oscillospiraceae</taxon>
        <taxon>Allofournierella</taxon>
    </lineage>
</organism>
<sequence length="452" mass="48367">MEYVIGILLLAAFFGLVVYAVRGGNLMMGMLIMAVVWTALPLIGNALVTNPAFIESGAGVVDLTLTEALNKVFQSGPEGWGSVLVNVMFGAWFGRVLLETGIASTLIRKTVELGGDRPAVICILLSIVTTAIFSTLFGAGAVVAIGVIILPILMSLGIPKVLAEVSFMMSVGAGMYLNPVLTGQFQAFFLDAEGKQQVTYESNVTFGLIGLGVQLAVVILMILFTLRPKRVVHAWATTKSRKELHRDNAPGIALITPIIPVVLLIAFNVPIILGFTIGSFYALWVCGRLSSWRATCRVVNKDYFDGVVDTAPLIGFLLVLPMFNKSAELCAPYFKALLGGFIPDSTLVIGIAFAILAPLALFRGPLTLFGCGAAVLGILNGFGFPVHWLFCLLVIPSISMNVSACVTQSWIAWGVGYTKVSTRDHMKLSIPAAWAVCIIMEVVAYFMFGMAA</sequence>
<keyword evidence="1" id="KW-0812">Transmembrane</keyword>
<feature type="transmembrane region" description="Helical" evidence="1">
    <location>
        <begin position="271"/>
        <end position="291"/>
    </location>
</feature>
<feature type="transmembrane region" description="Helical" evidence="1">
    <location>
        <begin position="303"/>
        <end position="324"/>
    </location>
</feature>
<evidence type="ECO:0000313" key="3">
    <source>
        <dbReference type="Proteomes" id="UP000713596"/>
    </source>
</evidence>
<feature type="transmembrane region" description="Helical" evidence="1">
    <location>
        <begin position="118"/>
        <end position="149"/>
    </location>
</feature>
<name>A0A948WQB9_9FIRM</name>
<reference evidence="2" key="2">
    <citation type="submission" date="2021-04" db="EMBL/GenBank/DDBJ databases">
        <authorList>
            <person name="Gilroy R."/>
        </authorList>
    </citation>
    <scope>NUCLEOTIDE SEQUENCE</scope>
    <source>
        <strain evidence="2">B5_2728</strain>
    </source>
</reference>
<feature type="transmembrane region" description="Helical" evidence="1">
    <location>
        <begin position="428"/>
        <end position="448"/>
    </location>
</feature>
<dbReference type="AlphaFoldDB" id="A0A948WQB9"/>
<accession>A0A948WQB9</accession>
<keyword evidence="1" id="KW-0472">Membrane</keyword>
<feature type="transmembrane region" description="Helical" evidence="1">
    <location>
        <begin position="30"/>
        <end position="48"/>
    </location>
</feature>
<dbReference type="Proteomes" id="UP000713596">
    <property type="component" value="Unassembled WGS sequence"/>
</dbReference>
<feature type="transmembrane region" description="Helical" evidence="1">
    <location>
        <begin position="161"/>
        <end position="181"/>
    </location>
</feature>
<feature type="transmembrane region" description="Helical" evidence="1">
    <location>
        <begin position="336"/>
        <end position="359"/>
    </location>
</feature>
<gene>
    <name evidence="2" type="ORF">H9882_00515</name>
</gene>
<reference evidence="2" key="1">
    <citation type="journal article" date="2021" name="PeerJ">
        <title>Extensive microbial diversity within the chicken gut microbiome revealed by metagenomics and culture.</title>
        <authorList>
            <person name="Gilroy R."/>
            <person name="Ravi A."/>
            <person name="Getino M."/>
            <person name="Pursley I."/>
            <person name="Horton D.L."/>
            <person name="Alikhan N.F."/>
            <person name="Baker D."/>
            <person name="Gharbi K."/>
            <person name="Hall N."/>
            <person name="Watson M."/>
            <person name="Adriaenssens E.M."/>
            <person name="Foster-Nyarko E."/>
            <person name="Jarju S."/>
            <person name="Secka A."/>
            <person name="Antonio M."/>
            <person name="Oren A."/>
            <person name="Chaudhuri R.R."/>
            <person name="La Ragione R."/>
            <person name="Hildebrand F."/>
            <person name="Pallen M.J."/>
        </authorList>
    </citation>
    <scope>NUCLEOTIDE SEQUENCE</scope>
    <source>
        <strain evidence="2">B5_2728</strain>
    </source>
</reference>
<protein>
    <submittedName>
        <fullName evidence="2">Citrate transporter</fullName>
    </submittedName>
</protein>